<evidence type="ECO:0000259" key="4">
    <source>
        <dbReference type="PROSITE" id="PS50878"/>
    </source>
</evidence>
<keyword evidence="2" id="KW-0496">Mitochondrion</keyword>
<dbReference type="SUPFAM" id="SSF56219">
    <property type="entry name" value="DNase I-like"/>
    <property type="match status" value="1"/>
</dbReference>
<dbReference type="PANTHER" id="PTHR33481">
    <property type="entry name" value="REVERSE TRANSCRIPTASE"/>
    <property type="match status" value="1"/>
</dbReference>
<reference evidence="5 7" key="1">
    <citation type="journal article" date="2014" name="BMC Genomics">
        <title>Comparative genomics of the major fungal agents of human and animal Sporotrichosis: Sporothrix schenckii and Sporothrix brasiliensis.</title>
        <authorList>
            <person name="Teixeira M.M."/>
            <person name="de Almeida L.G."/>
            <person name="Kubitschek-Barreira P."/>
            <person name="Alves F.L."/>
            <person name="Kioshima E.S."/>
            <person name="Abadio A.K."/>
            <person name="Fernandes L."/>
            <person name="Derengowski L.S."/>
            <person name="Ferreira K.S."/>
            <person name="Souza R.C."/>
            <person name="Ruiz J.C."/>
            <person name="de Andrade N.C."/>
            <person name="Paes H.C."/>
            <person name="Nicola A.M."/>
            <person name="Albuquerque P."/>
            <person name="Gerber A.L."/>
            <person name="Martins V.P."/>
            <person name="Peconick L.D."/>
            <person name="Neto A.V."/>
            <person name="Chaucanez C.B."/>
            <person name="Silva P.A."/>
            <person name="Cunha O.L."/>
            <person name="de Oliveira F.F."/>
            <person name="dos Santos T.C."/>
            <person name="Barros A.L."/>
            <person name="Soares M.A."/>
            <person name="de Oliveira L.M."/>
            <person name="Marini M.M."/>
            <person name="Villalobos-Duno H."/>
            <person name="Cunha M.M."/>
            <person name="de Hoog S."/>
            <person name="da Silveira J.F."/>
            <person name="Henrissat B."/>
            <person name="Nino-Vega G.A."/>
            <person name="Cisalpino P.S."/>
            <person name="Mora-Montes H.M."/>
            <person name="Almeida S.R."/>
            <person name="Stajich J.E."/>
            <person name="Lopes-Bezerra L.M."/>
            <person name="Vasconcelos A.T."/>
            <person name="Felipe M.S."/>
        </authorList>
    </citation>
    <scope>NUCLEOTIDE SEQUENCE [LARGE SCALE GENOMIC DNA]</scope>
    <source>
        <strain evidence="5 7">1099-18</strain>
    </source>
</reference>
<organism evidence="5 7">
    <name type="scientific">Sporothrix schenckii 1099-18</name>
    <dbReference type="NCBI Taxonomy" id="1397361"/>
    <lineage>
        <taxon>Eukaryota</taxon>
        <taxon>Fungi</taxon>
        <taxon>Dikarya</taxon>
        <taxon>Ascomycota</taxon>
        <taxon>Pezizomycotina</taxon>
        <taxon>Sordariomycetes</taxon>
        <taxon>Sordariomycetidae</taxon>
        <taxon>Ophiostomatales</taxon>
        <taxon>Ophiostomataceae</taxon>
        <taxon>Sporothrix</taxon>
    </lineage>
</organism>
<feature type="domain" description="Reverse transcriptase" evidence="4">
    <location>
        <begin position="879"/>
        <end position="1155"/>
    </location>
</feature>
<dbReference type="RefSeq" id="XP_016582834.1">
    <property type="nucleotide sequence ID" value="XM_016737187.1"/>
</dbReference>
<dbReference type="Gene3D" id="3.60.10.10">
    <property type="entry name" value="Endonuclease/exonuclease/phosphatase"/>
    <property type="match status" value="1"/>
</dbReference>
<dbReference type="GeneID" id="27672464"/>
<dbReference type="VEuPathDB" id="FungiDB:SPSK_10966"/>
<accession>A0A0F2LRJ9</accession>
<feature type="compositionally biased region" description="Low complexity" evidence="3">
    <location>
        <begin position="33"/>
        <end position="45"/>
    </location>
</feature>
<proteinExistence type="predicted"/>
<dbReference type="KEGG" id="ssck:SPSK_10976"/>
<dbReference type="PANTHER" id="PTHR33481:SF1">
    <property type="entry name" value="ENDONUCLEASE_EXONUCLEASE_PHOSPHATASE DOMAIN-CONTAINING PROTEIN-RELATED"/>
    <property type="match status" value="1"/>
</dbReference>
<sequence>MPTAVASATRAASARLRGIAAPLPPSTNKRTRPPTTDSSTPASSPLRSRTSDVVVAPERLQRSPVKRSRTAAEMRTVASTLHGRDTAAAAPPTPTEATSMHATRPAITPHTTNVPEDVAKICGIANGHADALATALAIVYEADPLTGSAVDTILQKLFYTVTSQAHHAATTTPPPVTTAVPATTTNPPPTYAYRVTSQTTPMSQQTNNSHSNTHTTATKPRYEEVILHTSRMTSPPSCETIVNAVKSAAGDRTPAHAVRQLPSGDSAVVFPRGTDRWYVKDMSWADDLGADVTITGPKVVLHGVPADTLLQDLRTRLKAPCPILQTRPMVRKDSPPARPGSLCLTVATDADATLLLRDGVILDYCLYRAVPYRPDTRPHICNRCQTWGHKARTCRKPPRCAHCGSAHESLSCDKSSDERHCPNCHTLDADVVFLQEIVKTKNGDAPGPASGKYHKLWAGEGRLAGYVAKRLPLSCWEYTAEKDLIHITLYTQGPRPLHIFGVYSEPLPPGPGPWDSPLPRLAAQPQPDTEADVVLIGDVNLHHPLWDTAGRTSTHADVLLNLTNTWDLSLLTPPGTPTWQPQGQRSHQRPSTIDHTWASPRLRATHTVLDWPGSDHTPQACFIPATTPPVPADGFCWSRFNQDKAAALGRDILLPTPPPPTDVATLEHQTDDLIGKLAGIMHACVPAKSPPRGQRFPGWDEATAAATNALRAAERRVQAGDQSTAAYDAVRDARREQRRALRRAGTRHWRAVLYKASARDVDLWRLEKWARSRSHNPSAPPLLPPLRRPDGTYATHVDDKTEILSHRFFPTPDAALPPRPPATPHGRIFISQNISINDVTAVVYRTSPRKAPGPDQIPNALLRACGDSLFPWLRNIATASLHLGHWPSHFKASRTIIIPKPGKTAQERQEAKGWRPIALLNTVGKVIEAIVARRLAETAEENKLLPEGQMGNRRYRSTELAARLLTDAVRSVWSAGDTASLLQLDIQGAFDNVHHGWLIHTLHTLHLPYWIIKWITNYLTSRTTELAFDGKVAPARPVTAGVPQGSPLSPILFILFTTPLYQALRRHHKVITLGFADDTNLLASGRTTSFCCYLLREAWSTVTEWAQPRGVVFEPAKSELLHFSRTHAAPTTTLTLDRDTVLKPRQSARFLGIWLDRKLLFSAHLRQIKRRLTTQSYALTRLTGKTWGCTLPWARTIYTAVLRSTAAYGASVFLPEKDNRRPTSSLDTIFHGYLRTVLGAYRSTPIHLLHSEAGIPPLNLYLAYRRAVFLSRPDYQAKAQAIRSAVHRPRPFTNYYPPIPAPPLPPRPEETDWTVVTGRWKALWQQDAGNGHSTGSLAARTPCWTAKAVRRRHLHLTKAESSLLTQIRTGHIGLRAYLHWRDAVGSPTCICGTADETPAHVLLSCTATPQKPPDWPQTLTDLDRRLQTGLTARPLLRWLIRSGRLPEYSLAKELERTPSPV</sequence>
<dbReference type="Pfam" id="PF00078">
    <property type="entry name" value="RVT_1"/>
    <property type="match status" value="1"/>
</dbReference>
<dbReference type="GO" id="GO:0003824">
    <property type="term" value="F:catalytic activity"/>
    <property type="evidence" value="ECO:0007669"/>
    <property type="project" value="InterPro"/>
</dbReference>
<reference evidence="5 7" key="2">
    <citation type="journal article" date="2015" name="Eukaryot. Cell">
        <title>Asexual propagation of a virulent clone complex in a human and feline outbreak of sporotrichosis.</title>
        <authorList>
            <person name="Teixeira Mde M."/>
            <person name="Rodrigues A.M."/>
            <person name="Tsui C.K."/>
            <person name="de Almeida L.G."/>
            <person name="Van Diepeningen A.D."/>
            <person name="van den Ende B.G."/>
            <person name="Fernandes G.F."/>
            <person name="Kano R."/>
            <person name="Hamelin R.C."/>
            <person name="Lopes-Bezerra L.M."/>
            <person name="Vasconcelos A.T."/>
            <person name="de Hoog S."/>
            <person name="de Camargo Z.P."/>
            <person name="Felipe M.S."/>
        </authorList>
    </citation>
    <scope>NUCLEOTIDE SEQUENCE [LARGE SCALE GENOMIC DNA]</scope>
    <source>
        <strain evidence="5 7">1099-18</strain>
    </source>
</reference>
<dbReference type="GO" id="GO:0005739">
    <property type="term" value="C:mitochondrion"/>
    <property type="evidence" value="ECO:0007669"/>
    <property type="project" value="UniProtKB-SubCell"/>
</dbReference>
<evidence type="ECO:0000256" key="3">
    <source>
        <dbReference type="SAM" id="MobiDB-lite"/>
    </source>
</evidence>
<name>A0A0F2LRJ9_SPOSC</name>
<feature type="region of interest" description="Disordered" evidence="3">
    <location>
        <begin position="1"/>
        <end position="101"/>
    </location>
</feature>
<dbReference type="EMBL" id="AXCR01000012">
    <property type="protein sequence ID" value="KJR80158.1"/>
    <property type="molecule type" value="Genomic_DNA"/>
</dbReference>
<comment type="caution">
    <text evidence="5">The sequence shown here is derived from an EMBL/GenBank/DDBJ whole genome shotgun (WGS) entry which is preliminary data.</text>
</comment>
<dbReference type="RefSeq" id="XP_016584229.1">
    <property type="nucleotide sequence ID" value="XM_016737197.1"/>
</dbReference>
<evidence type="ECO:0000256" key="2">
    <source>
        <dbReference type="ARBA" id="ARBA00023128"/>
    </source>
</evidence>
<dbReference type="VEuPathDB" id="FungiDB:SPSK_10976"/>
<dbReference type="Proteomes" id="UP000033710">
    <property type="component" value="Unassembled WGS sequence"/>
</dbReference>
<feature type="compositionally biased region" description="Low complexity" evidence="3">
    <location>
        <begin position="86"/>
        <end position="98"/>
    </location>
</feature>
<dbReference type="GeneID" id="27672474"/>
<dbReference type="CDD" id="cd01650">
    <property type="entry name" value="RT_nLTR_like"/>
    <property type="match status" value="1"/>
</dbReference>
<gene>
    <name evidence="5" type="ORF">SPSK_10966</name>
    <name evidence="6" type="ORF">SPSK_10976</name>
</gene>
<feature type="compositionally biased region" description="Low complexity" evidence="3">
    <location>
        <begin position="1"/>
        <end position="15"/>
    </location>
</feature>
<dbReference type="InterPro" id="IPR005135">
    <property type="entry name" value="Endo/exonuclease/phosphatase"/>
</dbReference>
<feature type="region of interest" description="Disordered" evidence="3">
    <location>
        <begin position="168"/>
        <end position="187"/>
    </location>
</feature>
<dbReference type="EMBL" id="AXCR01000011">
    <property type="protein sequence ID" value="KJR81553.1"/>
    <property type="molecule type" value="Genomic_DNA"/>
</dbReference>
<protein>
    <submittedName>
        <fullName evidence="5">Short-chain dehydrogenase/reductase family protein</fullName>
    </submittedName>
</protein>
<dbReference type="PROSITE" id="PS50878">
    <property type="entry name" value="RT_POL"/>
    <property type="match status" value="1"/>
</dbReference>
<dbReference type="InterPro" id="IPR043502">
    <property type="entry name" value="DNA/RNA_pol_sf"/>
</dbReference>
<dbReference type="SUPFAM" id="SSF56672">
    <property type="entry name" value="DNA/RNA polymerases"/>
    <property type="match status" value="1"/>
</dbReference>
<dbReference type="OrthoDB" id="5245605at2759"/>
<dbReference type="InterPro" id="IPR000477">
    <property type="entry name" value="RT_dom"/>
</dbReference>
<dbReference type="InterPro" id="IPR036691">
    <property type="entry name" value="Endo/exonu/phosph_ase_sf"/>
</dbReference>
<evidence type="ECO:0000313" key="7">
    <source>
        <dbReference type="Proteomes" id="UP000033710"/>
    </source>
</evidence>
<evidence type="ECO:0000256" key="1">
    <source>
        <dbReference type="ARBA" id="ARBA00004173"/>
    </source>
</evidence>
<dbReference type="Pfam" id="PF14529">
    <property type="entry name" value="Exo_endo_phos_2"/>
    <property type="match status" value="1"/>
</dbReference>
<comment type="subcellular location">
    <subcellularLocation>
        <location evidence="1">Mitochondrion</location>
    </subcellularLocation>
</comment>
<evidence type="ECO:0000313" key="5">
    <source>
        <dbReference type="EMBL" id="KJR80158.1"/>
    </source>
</evidence>
<dbReference type="KEGG" id="ssck:SPSK_10966"/>
<evidence type="ECO:0000313" key="6">
    <source>
        <dbReference type="EMBL" id="KJR81553.1"/>
    </source>
</evidence>